<dbReference type="Pfam" id="PF00293">
    <property type="entry name" value="NUDIX"/>
    <property type="match status" value="1"/>
</dbReference>
<dbReference type="PANTHER" id="PTHR43046:SF14">
    <property type="entry name" value="MUTT_NUDIX FAMILY PROTEIN"/>
    <property type="match status" value="1"/>
</dbReference>
<dbReference type="Gene3D" id="3.90.79.10">
    <property type="entry name" value="Nucleoside Triphosphate Pyrophosphohydrolase"/>
    <property type="match status" value="1"/>
</dbReference>
<protein>
    <submittedName>
        <fullName evidence="4">ADP-ribose pyrophosphatase YjhB (NUDIX family)</fullName>
    </submittedName>
</protein>
<dbReference type="PANTHER" id="PTHR43046">
    <property type="entry name" value="GDP-MANNOSE MANNOSYL HYDROLASE"/>
    <property type="match status" value="1"/>
</dbReference>
<dbReference type="InterPro" id="IPR020476">
    <property type="entry name" value="Nudix_hydrolase"/>
</dbReference>
<name>A0ABU0IIM5_9HYPH</name>
<reference evidence="4 5" key="1">
    <citation type="submission" date="2023-07" db="EMBL/GenBank/DDBJ databases">
        <title>Genomic Encyclopedia of Type Strains, Phase IV (KMG-IV): sequencing the most valuable type-strain genomes for metagenomic binning, comparative biology and taxonomic classification.</title>
        <authorList>
            <person name="Goeker M."/>
        </authorList>
    </citation>
    <scope>NUCLEOTIDE SEQUENCE [LARGE SCALE GENOMIC DNA]</scope>
    <source>
        <strain evidence="4 5">DSM 100301</strain>
    </source>
</reference>
<dbReference type="Proteomes" id="UP001235269">
    <property type="component" value="Unassembled WGS sequence"/>
</dbReference>
<dbReference type="InterPro" id="IPR015797">
    <property type="entry name" value="NUDIX_hydrolase-like_dom_sf"/>
</dbReference>
<feature type="domain" description="Nudix hydrolase" evidence="3">
    <location>
        <begin position="16"/>
        <end position="147"/>
    </location>
</feature>
<dbReference type="PRINTS" id="PR00502">
    <property type="entry name" value="NUDIXFAMILY"/>
</dbReference>
<comment type="cofactor">
    <cofactor evidence="1">
        <name>Mg(2+)</name>
        <dbReference type="ChEBI" id="CHEBI:18420"/>
    </cofactor>
</comment>
<dbReference type="CDD" id="cd04688">
    <property type="entry name" value="NUDIX_Hydrolase"/>
    <property type="match status" value="1"/>
</dbReference>
<proteinExistence type="predicted"/>
<evidence type="ECO:0000256" key="2">
    <source>
        <dbReference type="ARBA" id="ARBA00022801"/>
    </source>
</evidence>
<keyword evidence="2" id="KW-0378">Hydrolase</keyword>
<evidence type="ECO:0000313" key="4">
    <source>
        <dbReference type="EMBL" id="MDQ0457059.1"/>
    </source>
</evidence>
<dbReference type="SUPFAM" id="SSF55811">
    <property type="entry name" value="Nudix"/>
    <property type="match status" value="1"/>
</dbReference>
<dbReference type="PROSITE" id="PS51462">
    <property type="entry name" value="NUDIX"/>
    <property type="match status" value="1"/>
</dbReference>
<organism evidence="4 5">
    <name type="scientific">Rhizobium paknamense</name>
    <dbReference type="NCBI Taxonomy" id="1206817"/>
    <lineage>
        <taxon>Bacteria</taxon>
        <taxon>Pseudomonadati</taxon>
        <taxon>Pseudomonadota</taxon>
        <taxon>Alphaproteobacteria</taxon>
        <taxon>Hyphomicrobiales</taxon>
        <taxon>Rhizobiaceae</taxon>
        <taxon>Rhizobium/Agrobacterium group</taxon>
        <taxon>Rhizobium</taxon>
    </lineage>
</organism>
<comment type="caution">
    <text evidence="4">The sequence shown here is derived from an EMBL/GenBank/DDBJ whole genome shotgun (WGS) entry which is preliminary data.</text>
</comment>
<keyword evidence="5" id="KW-1185">Reference proteome</keyword>
<evidence type="ECO:0000256" key="1">
    <source>
        <dbReference type="ARBA" id="ARBA00001946"/>
    </source>
</evidence>
<accession>A0ABU0IIM5</accession>
<evidence type="ECO:0000313" key="5">
    <source>
        <dbReference type="Proteomes" id="UP001235269"/>
    </source>
</evidence>
<dbReference type="RefSeq" id="WP_307159244.1">
    <property type="nucleotide sequence ID" value="NZ_JAUSWH010000012.1"/>
</dbReference>
<sequence>MMHERHMIRLDRKPLLFSMRVAGLIFQNDHLLVQRGAAHDYWALPGGRAEIGETSEETIIREIREELDCEARIDRLLFTVENFFPYEGYQAHELSFYYLLEPLSPLPFHDSEIVHRVQDGPTEVLFRWVPAVADSFERFDIHPRLLSAFVENPPHASRHIINRESAGT</sequence>
<dbReference type="InterPro" id="IPR000086">
    <property type="entry name" value="NUDIX_hydrolase_dom"/>
</dbReference>
<dbReference type="EMBL" id="JAUSWH010000012">
    <property type="protein sequence ID" value="MDQ0457059.1"/>
    <property type="molecule type" value="Genomic_DNA"/>
</dbReference>
<evidence type="ECO:0000259" key="3">
    <source>
        <dbReference type="PROSITE" id="PS51462"/>
    </source>
</evidence>
<gene>
    <name evidence="4" type="ORF">QO005_003406</name>
</gene>